<comment type="caution">
    <text evidence="7">The sequence shown here is derived from an EMBL/GenBank/DDBJ whole genome shotgun (WGS) entry which is preliminary data.</text>
</comment>
<reference evidence="8" key="1">
    <citation type="submission" date="2020-06" db="EMBL/GenBank/DDBJ databases">
        <title>Draft genomic sequence of Geomonas sp. Red330.</title>
        <authorList>
            <person name="Itoh H."/>
            <person name="Zhenxing X."/>
            <person name="Ushijima N."/>
            <person name="Masuda Y."/>
            <person name="Shiratori Y."/>
            <person name="Senoo K."/>
        </authorList>
    </citation>
    <scope>NUCLEOTIDE SEQUENCE [LARGE SCALE GENOMIC DNA]</scope>
    <source>
        <strain evidence="8">Red330</strain>
    </source>
</reference>
<evidence type="ECO:0000313" key="8">
    <source>
        <dbReference type="Proteomes" id="UP000556026"/>
    </source>
</evidence>
<accession>A0A6V8MFX7</accession>
<evidence type="ECO:0000256" key="5">
    <source>
        <dbReference type="ARBA" id="ARBA00023136"/>
    </source>
</evidence>
<feature type="transmembrane region" description="Helical" evidence="6">
    <location>
        <begin position="6"/>
        <end position="29"/>
    </location>
</feature>
<keyword evidence="2" id="KW-1003">Cell membrane</keyword>
<dbReference type="PIRSF" id="PIRSF006324">
    <property type="entry name" value="LeuE"/>
    <property type="match status" value="1"/>
</dbReference>
<name>A0A6V8MFX7_9BACT</name>
<protein>
    <submittedName>
        <fullName evidence="7">Lysine transporter LysE</fullName>
    </submittedName>
</protein>
<sequence length="208" mass="22209">MEGIVNLPLFLVSCVALNVMPGPDTIYLVTRSIAQGRRAGLLSSWGLCTGALVHTFAAALGLSAVLSASAHAFSAVKYAGAVYLIYLGVKTFFDKSGPLPTDNEPAAPVSGCRIFFQGILVDVLNPKVALFFLAFLPQFIDHRAPNKFATFLLLGAILVLFSLVWEGILVLGSSRLSGYFTRNENSGRRVNRVAGSIFVSLGVRMGLV</sequence>
<keyword evidence="3 6" id="KW-0812">Transmembrane</keyword>
<evidence type="ECO:0000256" key="4">
    <source>
        <dbReference type="ARBA" id="ARBA00022989"/>
    </source>
</evidence>
<dbReference type="EMBL" id="BLXX01000002">
    <property type="protein sequence ID" value="GFO58857.1"/>
    <property type="molecule type" value="Genomic_DNA"/>
</dbReference>
<evidence type="ECO:0000256" key="2">
    <source>
        <dbReference type="ARBA" id="ARBA00022475"/>
    </source>
</evidence>
<dbReference type="AlphaFoldDB" id="A0A6V8MFX7"/>
<dbReference type="PANTHER" id="PTHR30086">
    <property type="entry name" value="ARGININE EXPORTER PROTEIN ARGO"/>
    <property type="match status" value="1"/>
</dbReference>
<feature type="transmembrane region" description="Helical" evidence="6">
    <location>
        <begin position="72"/>
        <end position="93"/>
    </location>
</feature>
<keyword evidence="4 6" id="KW-1133">Transmembrane helix</keyword>
<organism evidence="7 8">
    <name type="scientific">Geomonas silvestris</name>
    <dbReference type="NCBI Taxonomy" id="2740184"/>
    <lineage>
        <taxon>Bacteria</taxon>
        <taxon>Pseudomonadati</taxon>
        <taxon>Thermodesulfobacteriota</taxon>
        <taxon>Desulfuromonadia</taxon>
        <taxon>Geobacterales</taxon>
        <taxon>Geobacteraceae</taxon>
        <taxon>Geomonas</taxon>
    </lineage>
</organism>
<comment type="subcellular location">
    <subcellularLocation>
        <location evidence="1">Cell membrane</location>
        <topology evidence="1">Multi-pass membrane protein</topology>
    </subcellularLocation>
</comment>
<keyword evidence="8" id="KW-1185">Reference proteome</keyword>
<feature type="transmembrane region" description="Helical" evidence="6">
    <location>
        <begin position="114"/>
        <end position="136"/>
    </location>
</feature>
<feature type="transmembrane region" description="Helical" evidence="6">
    <location>
        <begin position="41"/>
        <end position="66"/>
    </location>
</feature>
<proteinExistence type="predicted"/>
<evidence type="ECO:0000256" key="3">
    <source>
        <dbReference type="ARBA" id="ARBA00022692"/>
    </source>
</evidence>
<evidence type="ECO:0000313" key="7">
    <source>
        <dbReference type="EMBL" id="GFO58857.1"/>
    </source>
</evidence>
<dbReference type="GO" id="GO:0005886">
    <property type="term" value="C:plasma membrane"/>
    <property type="evidence" value="ECO:0007669"/>
    <property type="project" value="UniProtKB-SubCell"/>
</dbReference>
<feature type="transmembrane region" description="Helical" evidence="6">
    <location>
        <begin position="148"/>
        <end position="172"/>
    </location>
</feature>
<dbReference type="GO" id="GO:0015171">
    <property type="term" value="F:amino acid transmembrane transporter activity"/>
    <property type="evidence" value="ECO:0007669"/>
    <property type="project" value="TreeGrafter"/>
</dbReference>
<evidence type="ECO:0000256" key="1">
    <source>
        <dbReference type="ARBA" id="ARBA00004651"/>
    </source>
</evidence>
<dbReference type="Pfam" id="PF01810">
    <property type="entry name" value="LysE"/>
    <property type="match status" value="1"/>
</dbReference>
<dbReference type="PANTHER" id="PTHR30086:SF20">
    <property type="entry name" value="ARGININE EXPORTER PROTEIN ARGO-RELATED"/>
    <property type="match status" value="1"/>
</dbReference>
<dbReference type="InterPro" id="IPR001123">
    <property type="entry name" value="LeuE-type"/>
</dbReference>
<gene>
    <name evidence="7" type="ORF">GMST_11820</name>
</gene>
<evidence type="ECO:0000256" key="6">
    <source>
        <dbReference type="SAM" id="Phobius"/>
    </source>
</evidence>
<dbReference type="RefSeq" id="WP_183353701.1">
    <property type="nucleotide sequence ID" value="NZ_BLXX01000002.1"/>
</dbReference>
<dbReference type="Proteomes" id="UP000556026">
    <property type="component" value="Unassembled WGS sequence"/>
</dbReference>
<keyword evidence="5 6" id="KW-0472">Membrane</keyword>